<dbReference type="GO" id="GO:0005694">
    <property type="term" value="C:chromosome"/>
    <property type="evidence" value="ECO:0007669"/>
    <property type="project" value="TreeGrafter"/>
</dbReference>
<dbReference type="AlphaFoldDB" id="A0A2G8RLG4"/>
<feature type="compositionally biased region" description="Basic residues" evidence="1">
    <location>
        <begin position="303"/>
        <end position="312"/>
    </location>
</feature>
<dbReference type="Gene3D" id="3.90.1530.30">
    <property type="match status" value="1"/>
</dbReference>
<dbReference type="SUPFAM" id="SSF110849">
    <property type="entry name" value="ParB/Sulfiredoxin"/>
    <property type="match status" value="1"/>
</dbReference>
<evidence type="ECO:0000313" key="3">
    <source>
        <dbReference type="EMBL" id="PIL22078.1"/>
    </source>
</evidence>
<dbReference type="GO" id="GO:0007059">
    <property type="term" value="P:chromosome segregation"/>
    <property type="evidence" value="ECO:0007669"/>
    <property type="project" value="TreeGrafter"/>
</dbReference>
<organism evidence="3 4">
    <name type="scientific">Puniceibacterium antarcticum</name>
    <dbReference type="NCBI Taxonomy" id="1206336"/>
    <lineage>
        <taxon>Bacteria</taxon>
        <taxon>Pseudomonadati</taxon>
        <taxon>Pseudomonadota</taxon>
        <taxon>Alphaproteobacteria</taxon>
        <taxon>Rhodobacterales</taxon>
        <taxon>Paracoccaceae</taxon>
        <taxon>Puniceibacterium</taxon>
    </lineage>
</organism>
<dbReference type="InterPro" id="IPR003115">
    <property type="entry name" value="ParB_N"/>
</dbReference>
<dbReference type="InterPro" id="IPR037972">
    <property type="entry name" value="RepB_N"/>
</dbReference>
<dbReference type="EMBL" id="AWWI01000016">
    <property type="protein sequence ID" value="PIL22078.1"/>
    <property type="molecule type" value="Genomic_DNA"/>
</dbReference>
<proteinExistence type="predicted"/>
<sequence>MAKRRQLEIPSAEALREIEDGFARETSRPSTRPPIADVVADAALNSDPLPPLAREAVARDKVDAQAMRLAMEKGLVAREIPIHEVTADALTRDRMNLDEEEMRELIDSITRNGLRLPIEVFEPSNPEAAGRYALISGFRRLAAYRQLNAMTGGEKYRTIAAFVRAPDSIAATLVAMIEENEIRVGLSQYERGRAAAVSVHDGVFASIDEAVTTLFQSGSKTKRSKIRSFALIHDELGDMLRYATALTERQCLRIATALRAGQGDAMRDALDEAEVDGPEAEWSVLLPFVESAEGAAPDPSRGGRPKVARKPKAGPVVSLANGVSIEKVSGPEGYAIRFHGRAVDSDMVDAVMDHIRHLLEKL</sequence>
<dbReference type="Proteomes" id="UP000231259">
    <property type="component" value="Unassembled WGS sequence"/>
</dbReference>
<accession>A0A2G8RLG4</accession>
<evidence type="ECO:0000256" key="1">
    <source>
        <dbReference type="SAM" id="MobiDB-lite"/>
    </source>
</evidence>
<dbReference type="CDD" id="cd16405">
    <property type="entry name" value="RepB_like_N"/>
    <property type="match status" value="1"/>
</dbReference>
<dbReference type="SMART" id="SM00470">
    <property type="entry name" value="ParB"/>
    <property type="match status" value="1"/>
</dbReference>
<dbReference type="PANTHER" id="PTHR33375">
    <property type="entry name" value="CHROMOSOME-PARTITIONING PROTEIN PARB-RELATED"/>
    <property type="match status" value="1"/>
</dbReference>
<dbReference type="RefSeq" id="WP_099909204.1">
    <property type="nucleotide sequence ID" value="NZ_AWWI01000016.1"/>
</dbReference>
<protein>
    <recommendedName>
        <fullName evidence="2">ParB-like N-terminal domain-containing protein</fullName>
    </recommendedName>
</protein>
<dbReference type="InterPro" id="IPR036086">
    <property type="entry name" value="ParB/Sulfiredoxin_sf"/>
</dbReference>
<dbReference type="Pfam" id="PF02195">
    <property type="entry name" value="ParB_N"/>
    <property type="match status" value="1"/>
</dbReference>
<evidence type="ECO:0000313" key="4">
    <source>
        <dbReference type="Proteomes" id="UP000231259"/>
    </source>
</evidence>
<gene>
    <name evidence="3" type="ORF">P775_01020</name>
</gene>
<name>A0A2G8RLG4_9RHOB</name>
<dbReference type="OrthoDB" id="7812516at2"/>
<comment type="caution">
    <text evidence="3">The sequence shown here is derived from an EMBL/GenBank/DDBJ whole genome shotgun (WGS) entry which is preliminary data.</text>
</comment>
<feature type="region of interest" description="Disordered" evidence="1">
    <location>
        <begin position="293"/>
        <end position="313"/>
    </location>
</feature>
<dbReference type="PANTHER" id="PTHR33375:SF1">
    <property type="entry name" value="CHROMOSOME-PARTITIONING PROTEIN PARB-RELATED"/>
    <property type="match status" value="1"/>
</dbReference>
<reference evidence="3 4" key="1">
    <citation type="submission" date="2013-09" db="EMBL/GenBank/DDBJ databases">
        <title>Genome sequencing of Phaeobacter antarcticus sp. nov. SM1211.</title>
        <authorList>
            <person name="Zhang X.-Y."/>
            <person name="Liu C."/>
            <person name="Chen X.-L."/>
            <person name="Xie B.-B."/>
            <person name="Qin Q.-L."/>
            <person name="Rong J.-C."/>
            <person name="Zhang Y.-Z."/>
        </authorList>
    </citation>
    <scope>NUCLEOTIDE SEQUENCE [LARGE SCALE GENOMIC DNA]</scope>
    <source>
        <strain evidence="3 4">SM1211</strain>
    </source>
</reference>
<evidence type="ECO:0000259" key="2">
    <source>
        <dbReference type="SMART" id="SM00470"/>
    </source>
</evidence>
<feature type="domain" description="ParB-like N-terminal" evidence="2">
    <location>
        <begin position="78"/>
        <end position="181"/>
    </location>
</feature>
<keyword evidence="4" id="KW-1185">Reference proteome</keyword>
<dbReference type="InterPro" id="IPR050336">
    <property type="entry name" value="Chromosome_partition/occlusion"/>
</dbReference>